<dbReference type="AlphaFoldDB" id="A0A5N5LU82"/>
<feature type="domain" description="WAP" evidence="1">
    <location>
        <begin position="66"/>
        <end position="112"/>
    </location>
</feature>
<reference evidence="2 3" key="1">
    <citation type="submission" date="2019-06" db="EMBL/GenBank/DDBJ databases">
        <title>A chromosome-scale genome assembly of the striped catfish, Pangasianodon hypophthalmus.</title>
        <authorList>
            <person name="Wen M."/>
            <person name="Zahm M."/>
            <person name="Roques C."/>
            <person name="Cabau C."/>
            <person name="Klopp C."/>
            <person name="Donnadieu C."/>
            <person name="Jouanno E."/>
            <person name="Avarre J.-C."/>
            <person name="Campet M."/>
            <person name="Ha T.T.T."/>
            <person name="Dugue R."/>
            <person name="Lampietro C."/>
            <person name="Louis A."/>
            <person name="Herpin A."/>
            <person name="Echchiki A."/>
            <person name="Berthelot C."/>
            <person name="Parey E."/>
            <person name="Roest-Crollius H."/>
            <person name="Braasch I."/>
            <person name="Postlethwait J."/>
            <person name="Bobe J."/>
            <person name="Montfort J."/>
            <person name="Bouchez O."/>
            <person name="Begum T."/>
            <person name="Schartl M."/>
            <person name="Guiguen Y."/>
        </authorList>
    </citation>
    <scope>NUCLEOTIDE SEQUENCE [LARGE SCALE GENOMIC DNA]</scope>
    <source>
        <strain evidence="2 3">Indonesia</strain>
        <tissue evidence="2">Blood</tissue>
    </source>
</reference>
<dbReference type="InterPro" id="IPR050514">
    <property type="entry name" value="WAP_four-disulfide_core"/>
</dbReference>
<dbReference type="Pfam" id="PF00095">
    <property type="entry name" value="WAP"/>
    <property type="match status" value="2"/>
</dbReference>
<sequence>MQTSHFHPQSIPLIHSVLVRVFSSRVQSCSRVQGKMKLKLLCLFTLVLLTLTEWPNLSEGAAARNCTVKPGICPRRKWGSGMCAEYCTKDGDCPNKEKCCYNGCGHECITPYTVKHGRCPMPKGTPMCAEYCYHDGECPGEEKCCRTTCGHACSEPC</sequence>
<feature type="domain" description="WAP" evidence="1">
    <location>
        <begin position="113"/>
        <end position="157"/>
    </location>
</feature>
<dbReference type="Proteomes" id="UP000327468">
    <property type="component" value="Chromosome 16"/>
</dbReference>
<dbReference type="PANTHER" id="PTHR19441:SF95">
    <property type="entry name" value="PERLWAPIN ISOFORM X1"/>
    <property type="match status" value="1"/>
</dbReference>
<name>A0A5N5LU82_PANHP</name>
<keyword evidence="3" id="KW-1185">Reference proteome</keyword>
<comment type="caution">
    <text evidence="2">The sequence shown here is derived from an EMBL/GenBank/DDBJ whole genome shotgun (WGS) entry which is preliminary data.</text>
</comment>
<dbReference type="PROSITE" id="PS51390">
    <property type="entry name" value="WAP"/>
    <property type="match status" value="2"/>
</dbReference>
<accession>A0A5N5LU82</accession>
<dbReference type="SMART" id="SM00217">
    <property type="entry name" value="WAP"/>
    <property type="match status" value="2"/>
</dbReference>
<dbReference type="Gene3D" id="4.10.75.10">
    <property type="entry name" value="Elafin-like"/>
    <property type="match status" value="2"/>
</dbReference>
<evidence type="ECO:0000259" key="1">
    <source>
        <dbReference type="PROSITE" id="PS51390"/>
    </source>
</evidence>
<dbReference type="EMBL" id="VFJC01000017">
    <property type="protein sequence ID" value="KAB5546425.1"/>
    <property type="molecule type" value="Genomic_DNA"/>
</dbReference>
<dbReference type="OrthoDB" id="4473401at2759"/>
<dbReference type="PANTHER" id="PTHR19441">
    <property type="entry name" value="WHEY ACDIC PROTEIN WAP"/>
    <property type="match status" value="1"/>
</dbReference>
<dbReference type="InterPro" id="IPR036645">
    <property type="entry name" value="Elafin-like_sf"/>
</dbReference>
<dbReference type="GO" id="GO:0045087">
    <property type="term" value="P:innate immune response"/>
    <property type="evidence" value="ECO:0007669"/>
    <property type="project" value="TreeGrafter"/>
</dbReference>
<dbReference type="GO" id="GO:0004867">
    <property type="term" value="F:serine-type endopeptidase inhibitor activity"/>
    <property type="evidence" value="ECO:0007669"/>
    <property type="project" value="TreeGrafter"/>
</dbReference>
<dbReference type="GO" id="GO:0005615">
    <property type="term" value="C:extracellular space"/>
    <property type="evidence" value="ECO:0007669"/>
    <property type="project" value="TreeGrafter"/>
</dbReference>
<dbReference type="PRINTS" id="PR00003">
    <property type="entry name" value="4DISULPHCORE"/>
</dbReference>
<dbReference type="SUPFAM" id="SSF57256">
    <property type="entry name" value="Elafin-like"/>
    <property type="match status" value="2"/>
</dbReference>
<evidence type="ECO:0000313" key="3">
    <source>
        <dbReference type="Proteomes" id="UP000327468"/>
    </source>
</evidence>
<organism evidence="2 3">
    <name type="scientific">Pangasianodon hypophthalmus</name>
    <name type="common">Striped catfish</name>
    <name type="synonym">Helicophagus hypophthalmus</name>
    <dbReference type="NCBI Taxonomy" id="310915"/>
    <lineage>
        <taxon>Eukaryota</taxon>
        <taxon>Metazoa</taxon>
        <taxon>Chordata</taxon>
        <taxon>Craniata</taxon>
        <taxon>Vertebrata</taxon>
        <taxon>Euteleostomi</taxon>
        <taxon>Actinopterygii</taxon>
        <taxon>Neopterygii</taxon>
        <taxon>Teleostei</taxon>
        <taxon>Ostariophysi</taxon>
        <taxon>Siluriformes</taxon>
        <taxon>Pangasiidae</taxon>
        <taxon>Pangasianodon</taxon>
    </lineage>
</organism>
<evidence type="ECO:0000313" key="2">
    <source>
        <dbReference type="EMBL" id="KAB5546425.1"/>
    </source>
</evidence>
<dbReference type="InterPro" id="IPR008197">
    <property type="entry name" value="WAP_dom"/>
</dbReference>
<dbReference type="GO" id="GO:0019731">
    <property type="term" value="P:antibacterial humoral response"/>
    <property type="evidence" value="ECO:0007669"/>
    <property type="project" value="TreeGrafter"/>
</dbReference>
<proteinExistence type="predicted"/>
<gene>
    <name evidence="2" type="ORF">PHYPO_G00071880</name>
</gene>
<protein>
    <recommendedName>
        <fullName evidence="1">WAP domain-containing protein</fullName>
    </recommendedName>
</protein>